<evidence type="ECO:0000256" key="5">
    <source>
        <dbReference type="ARBA" id="ARBA00022737"/>
    </source>
</evidence>
<comment type="catalytic activity">
    <reaction evidence="1">
        <text>[E2 ubiquitin-conjugating enzyme]-S-ubiquitinyl-L-cysteine + [acceptor protein]-L-lysine = [E2 ubiquitin-conjugating enzyme]-L-cysteine + [acceptor protein]-N(6)-ubiquitinyl-L-lysine.</text>
        <dbReference type="EC" id="2.3.2.31"/>
    </reaction>
</comment>
<dbReference type="GO" id="GO:0061630">
    <property type="term" value="F:ubiquitin protein ligase activity"/>
    <property type="evidence" value="ECO:0007669"/>
    <property type="project" value="UniProtKB-EC"/>
</dbReference>
<dbReference type="CDD" id="cd20335">
    <property type="entry name" value="BRcat_RBR"/>
    <property type="match status" value="1"/>
</dbReference>
<dbReference type="Proteomes" id="UP000177798">
    <property type="component" value="Chromosome 8"/>
</dbReference>
<evidence type="ECO:0000256" key="3">
    <source>
        <dbReference type="ARBA" id="ARBA00022679"/>
    </source>
</evidence>
<dbReference type="Gene3D" id="1.20.120.1750">
    <property type="match status" value="1"/>
</dbReference>
<dbReference type="VEuPathDB" id="FungiDB:sscle_08g068210"/>
<dbReference type="SUPFAM" id="SSF57850">
    <property type="entry name" value="RING/U-box"/>
    <property type="match status" value="3"/>
</dbReference>
<dbReference type="InterPro" id="IPR013083">
    <property type="entry name" value="Znf_RING/FYVE/PHD"/>
</dbReference>
<evidence type="ECO:0000313" key="14">
    <source>
        <dbReference type="Proteomes" id="UP000177798"/>
    </source>
</evidence>
<sequence>MSTTPDPRFPDLPGLIFGFSPSQHRRSSMKRLLSRYNVQVKGNDRKEETLRKLLELEKSLGEREKEALVRWFAGENSCRALAALLGDALKPPITLEITEKPAAKKAKLEPEDEVLFAAVNECRICMETLAPEKFPQRRIASTCAHHPAVCCQCLTKHINIQVQTKASDKILCPECPEKVSDAEIKSYASPEVLERQYTLFISVITILTYKPNRKGRRTFIMSLQHLPNFTFCLNPTCESGQIHKSADQPMMTCTTCNFKTCFIHKLPWHEDLTCAEFDIFNQVRVRQEAASEAWITQHARLCPNPECGMRIQKKTGCDHLVCDYCLFEFCWCCCADFRAIKRQGNDGHKVDCQWHTSNKNGIPGHGRRREPALKQPKEAKDPKKSKHSKNPKLSDADPASERLNISTGLKQLDEPIIPEDRQHSNAPVEPQKTANGIEVNRPEASDDDKHPPEPDVPEGLKESVDPQQPREAGGTTQPNPLKRSREE</sequence>
<dbReference type="OMA" id="LPWHEDL"/>
<dbReference type="AlphaFoldDB" id="A0A1D9QAV3"/>
<evidence type="ECO:0000256" key="8">
    <source>
        <dbReference type="ARBA" id="ARBA00022833"/>
    </source>
</evidence>
<dbReference type="InterPro" id="IPR031127">
    <property type="entry name" value="E3_UB_ligase_RBR"/>
</dbReference>
<feature type="compositionally biased region" description="Basic and acidic residues" evidence="10">
    <location>
        <begin position="440"/>
        <end position="464"/>
    </location>
</feature>
<dbReference type="PANTHER" id="PTHR11685">
    <property type="entry name" value="RBR FAMILY RING FINGER AND IBR DOMAIN-CONTAINING"/>
    <property type="match status" value="1"/>
</dbReference>
<evidence type="ECO:0000259" key="12">
    <source>
        <dbReference type="PROSITE" id="PS51873"/>
    </source>
</evidence>
<dbReference type="OrthoDB" id="1431934at2759"/>
<keyword evidence="4" id="KW-0479">Metal-binding</keyword>
<name>A0A1D9QAV3_SCLS1</name>
<dbReference type="EC" id="2.3.2.31" evidence="2"/>
<evidence type="ECO:0000256" key="7">
    <source>
        <dbReference type="ARBA" id="ARBA00022786"/>
    </source>
</evidence>
<dbReference type="KEGG" id="ssl:SS1G_14181"/>
<dbReference type="GO" id="GO:0008270">
    <property type="term" value="F:zinc ion binding"/>
    <property type="evidence" value="ECO:0007669"/>
    <property type="project" value="UniProtKB-KW"/>
</dbReference>
<evidence type="ECO:0000256" key="2">
    <source>
        <dbReference type="ARBA" id="ARBA00012251"/>
    </source>
</evidence>
<protein>
    <recommendedName>
        <fullName evidence="2">RBR-type E3 ubiquitin transferase</fullName>
        <ecNumber evidence="2">2.3.2.31</ecNumber>
    </recommendedName>
</protein>
<organism evidence="13 14">
    <name type="scientific">Sclerotinia sclerotiorum (strain ATCC 18683 / 1980 / Ss-1)</name>
    <name type="common">White mold</name>
    <name type="synonym">Whetzelinia sclerotiorum</name>
    <dbReference type="NCBI Taxonomy" id="665079"/>
    <lineage>
        <taxon>Eukaryota</taxon>
        <taxon>Fungi</taxon>
        <taxon>Dikarya</taxon>
        <taxon>Ascomycota</taxon>
        <taxon>Pezizomycotina</taxon>
        <taxon>Leotiomycetes</taxon>
        <taxon>Helotiales</taxon>
        <taxon>Sclerotiniaceae</taxon>
        <taxon>Sclerotinia</taxon>
    </lineage>
</organism>
<proteinExistence type="predicted"/>
<dbReference type="PROSITE" id="PS51873">
    <property type="entry name" value="TRIAD"/>
    <property type="match status" value="1"/>
</dbReference>
<dbReference type="SMART" id="SM00647">
    <property type="entry name" value="IBR"/>
    <property type="match status" value="2"/>
</dbReference>
<feature type="region of interest" description="Disordered" evidence="10">
    <location>
        <begin position="355"/>
        <end position="487"/>
    </location>
</feature>
<dbReference type="InterPro" id="IPR001841">
    <property type="entry name" value="Znf_RING"/>
</dbReference>
<accession>A0A1D9QAV3</accession>
<dbReference type="RefSeq" id="XP_001584898.1">
    <property type="nucleotide sequence ID" value="XM_001584848.1"/>
</dbReference>
<evidence type="ECO:0000256" key="6">
    <source>
        <dbReference type="ARBA" id="ARBA00022771"/>
    </source>
</evidence>
<keyword evidence="6 9" id="KW-0863">Zinc-finger</keyword>
<evidence type="ECO:0000256" key="1">
    <source>
        <dbReference type="ARBA" id="ARBA00001798"/>
    </source>
</evidence>
<dbReference type="Pfam" id="PF01485">
    <property type="entry name" value="IBR"/>
    <property type="match status" value="1"/>
</dbReference>
<dbReference type="GO" id="GO:0016567">
    <property type="term" value="P:protein ubiquitination"/>
    <property type="evidence" value="ECO:0007669"/>
    <property type="project" value="InterPro"/>
</dbReference>
<keyword evidence="5" id="KW-0677">Repeat</keyword>
<dbReference type="InterPro" id="IPR002867">
    <property type="entry name" value="IBR_dom"/>
</dbReference>
<dbReference type="PROSITE" id="PS50089">
    <property type="entry name" value="ZF_RING_2"/>
    <property type="match status" value="1"/>
</dbReference>
<evidence type="ECO:0000313" key="13">
    <source>
        <dbReference type="EMBL" id="APA12051.1"/>
    </source>
</evidence>
<keyword evidence="3" id="KW-0808">Transferase</keyword>
<evidence type="ECO:0000256" key="9">
    <source>
        <dbReference type="PROSITE-ProRule" id="PRU00175"/>
    </source>
</evidence>
<keyword evidence="8" id="KW-0862">Zinc</keyword>
<feature type="domain" description="RING-type" evidence="11">
    <location>
        <begin position="122"/>
        <end position="175"/>
    </location>
</feature>
<reference evidence="14" key="1">
    <citation type="journal article" date="2017" name="Genome Biol. Evol.">
        <title>The complete genome sequence of the phytopathogenic fungus Sclerotinia sclerotiorum reveals insights into the genome architecture of broad host range pathogens.</title>
        <authorList>
            <person name="Derbyshire M."/>
            <person name="Denton-Giles M."/>
            <person name="Hegedus D."/>
            <person name="Seifbarghy S."/>
            <person name="Rollins J."/>
            <person name="van Kan J."/>
            <person name="Seidl M.F."/>
            <person name="Faino L."/>
            <person name="Mbengue M."/>
            <person name="Navaud O."/>
            <person name="Raffaele S."/>
            <person name="Hammond-Kosack K."/>
            <person name="Heard S."/>
            <person name="Oliver R."/>
        </authorList>
    </citation>
    <scope>NUCLEOTIDE SEQUENCE [LARGE SCALE GENOMIC DNA]</scope>
    <source>
        <strain evidence="14">ATCC 18683 / 1980 / Ss-1</strain>
    </source>
</reference>
<evidence type="ECO:0000259" key="11">
    <source>
        <dbReference type="PROSITE" id="PS50089"/>
    </source>
</evidence>
<evidence type="ECO:0000256" key="10">
    <source>
        <dbReference type="SAM" id="MobiDB-lite"/>
    </source>
</evidence>
<evidence type="ECO:0000256" key="4">
    <source>
        <dbReference type="ARBA" id="ARBA00022723"/>
    </source>
</evidence>
<feature type="domain" description="RING-type" evidence="12">
    <location>
        <begin position="118"/>
        <end position="361"/>
    </location>
</feature>
<feature type="compositionally biased region" description="Basic and acidic residues" evidence="10">
    <location>
        <begin position="369"/>
        <end position="382"/>
    </location>
</feature>
<dbReference type="Gene3D" id="3.30.40.10">
    <property type="entry name" value="Zinc/RING finger domain, C3HC4 (zinc finger)"/>
    <property type="match status" value="1"/>
</dbReference>
<keyword evidence="7" id="KW-0833">Ubl conjugation pathway</keyword>
<dbReference type="EMBL" id="CP017821">
    <property type="protein sequence ID" value="APA12051.1"/>
    <property type="molecule type" value="Genomic_DNA"/>
</dbReference>
<dbReference type="InterPro" id="IPR044066">
    <property type="entry name" value="TRIAD_supradom"/>
</dbReference>
<gene>
    <name evidence="13" type="ORF">sscle_08g068210</name>
</gene>